<feature type="transmembrane region" description="Helical" evidence="1">
    <location>
        <begin position="419"/>
        <end position="440"/>
    </location>
</feature>
<feature type="chain" id="PRO_5009535267" description="CARDB domain-containing protein" evidence="2">
    <location>
        <begin position="30"/>
        <end position="826"/>
    </location>
</feature>
<dbReference type="Proteomes" id="UP000179057">
    <property type="component" value="Unassembled WGS sequence"/>
</dbReference>
<keyword evidence="1" id="KW-0472">Membrane</keyword>
<gene>
    <name evidence="3" type="ORF">A2610_01935</name>
</gene>
<keyword evidence="1" id="KW-1133">Transmembrane helix</keyword>
<evidence type="ECO:0000313" key="3">
    <source>
        <dbReference type="EMBL" id="OGM95524.1"/>
    </source>
</evidence>
<evidence type="ECO:0008006" key="5">
    <source>
        <dbReference type="Google" id="ProtNLM"/>
    </source>
</evidence>
<evidence type="ECO:0000256" key="1">
    <source>
        <dbReference type="SAM" id="Phobius"/>
    </source>
</evidence>
<proteinExistence type="predicted"/>
<organism evidence="3 4">
    <name type="scientific">Candidatus Wolfebacteria bacterium RIFOXYD1_FULL_48_65</name>
    <dbReference type="NCBI Taxonomy" id="1802561"/>
    <lineage>
        <taxon>Bacteria</taxon>
        <taxon>Candidatus Wolfeibacteriota</taxon>
    </lineage>
</organism>
<accession>A0A1F8E3W4</accession>
<keyword evidence="1" id="KW-0812">Transmembrane</keyword>
<feature type="transmembrane region" description="Helical" evidence="1">
    <location>
        <begin position="447"/>
        <end position="468"/>
    </location>
</feature>
<protein>
    <recommendedName>
        <fullName evidence="5">CARDB domain-containing protein</fullName>
    </recommendedName>
</protein>
<sequence length="826" mass="87813">MKPSNILRRVSIMMLALAMAGSVPLSALAQEAQTRESLPCFDFYPYMALKVKASLAKDTYVPGESAQLALDVYNDHSKTSVMNAKALLQVRKYTPGSTETVLLQEVDLGGGLSYPHGQNSTNNFTFVVPVWLPNGLYQGSIAITENGYNIAGLPFTQDNVGATFAFQVNDGGNKNADIAFIKESQATINGESASSFRPPLVITEQELPAKIIVPVVNPNAKQITGVMTAELFNWDETRNKLAQDTKQMVVNANGKSSFEFATPATLQPGTYMARMRYEANGQSAIAKIRFSVPGITPDVFYSGIVEVDGVQQIVSCVGNNAPVSADPTIAATLPEGKVVVSVIDPQSGEVLATGEQTGAIYPARTPKLYRSAVTEDMPAMITLKTDVYDAAGNLLMSKQITTTNPKAAEEKGNGGMLNWYTIIAIIVIVGGGIAGAAWYWSKKKAALPTAMIVLFAIASATVLAVTQWEPKSDIANAQSFADVPSASAVVFNDGAWMVTGSFSVDYIAPSEVKGGDVFTVTKINQGEVTEAFLNNADPPLEYGRNAASITYRSGLGRDRSFTFPYADTWASDNNGVIACVTVDENTARCTVDVNKSANFGQGAPVQLALRRDVEGVEALNRTKTITVKSVKPIVDLRINGSAAPIALEVPNTAATLSWTIENPASSCQLTGSLNQAASHNANNSLSLGTLTRGTVAPGSGKTYSYTMSCTSPQGLVSDPKTVSATVWEYPKCSAFSIDPSMITLPDSATASWLCNYVNRCEITNNKDASIVGLTVTGKQSSGEAELRPTASTQYTMTCNGLDGTTTSSVSVQIEGEDGRRIREDLP</sequence>
<dbReference type="InterPro" id="IPR014752">
    <property type="entry name" value="Arrestin-like_C"/>
</dbReference>
<feature type="signal peptide" evidence="2">
    <location>
        <begin position="1"/>
        <end position="29"/>
    </location>
</feature>
<name>A0A1F8E3W4_9BACT</name>
<reference evidence="3 4" key="1">
    <citation type="journal article" date="2016" name="Nat. Commun.">
        <title>Thousands of microbial genomes shed light on interconnected biogeochemical processes in an aquifer system.</title>
        <authorList>
            <person name="Anantharaman K."/>
            <person name="Brown C.T."/>
            <person name="Hug L.A."/>
            <person name="Sharon I."/>
            <person name="Castelle C.J."/>
            <person name="Probst A.J."/>
            <person name="Thomas B.C."/>
            <person name="Singh A."/>
            <person name="Wilkins M.J."/>
            <person name="Karaoz U."/>
            <person name="Brodie E.L."/>
            <person name="Williams K.H."/>
            <person name="Hubbard S.S."/>
            <person name="Banfield J.F."/>
        </authorList>
    </citation>
    <scope>NUCLEOTIDE SEQUENCE [LARGE SCALE GENOMIC DNA]</scope>
</reference>
<dbReference type="AlphaFoldDB" id="A0A1F8E3W4"/>
<dbReference type="Gene3D" id="2.60.40.640">
    <property type="match status" value="1"/>
</dbReference>
<evidence type="ECO:0000256" key="2">
    <source>
        <dbReference type="SAM" id="SignalP"/>
    </source>
</evidence>
<keyword evidence="2" id="KW-0732">Signal</keyword>
<dbReference type="EMBL" id="MGIV01000004">
    <property type="protein sequence ID" value="OGM95524.1"/>
    <property type="molecule type" value="Genomic_DNA"/>
</dbReference>
<evidence type="ECO:0000313" key="4">
    <source>
        <dbReference type="Proteomes" id="UP000179057"/>
    </source>
</evidence>
<comment type="caution">
    <text evidence="3">The sequence shown here is derived from an EMBL/GenBank/DDBJ whole genome shotgun (WGS) entry which is preliminary data.</text>
</comment>